<dbReference type="OrthoDB" id="3538755at2759"/>
<organism evidence="2 3">
    <name type="scientific">Botrytis galanthina</name>
    <dbReference type="NCBI Taxonomy" id="278940"/>
    <lineage>
        <taxon>Eukaryota</taxon>
        <taxon>Fungi</taxon>
        <taxon>Dikarya</taxon>
        <taxon>Ascomycota</taxon>
        <taxon>Pezizomycotina</taxon>
        <taxon>Leotiomycetes</taxon>
        <taxon>Helotiales</taxon>
        <taxon>Sclerotiniaceae</taxon>
        <taxon>Botrytis</taxon>
    </lineage>
</organism>
<feature type="compositionally biased region" description="Polar residues" evidence="1">
    <location>
        <begin position="206"/>
        <end position="220"/>
    </location>
</feature>
<evidence type="ECO:0000256" key="1">
    <source>
        <dbReference type="SAM" id="MobiDB-lite"/>
    </source>
</evidence>
<keyword evidence="3" id="KW-1185">Reference proteome</keyword>
<dbReference type="AlphaFoldDB" id="A0A4V4HUE6"/>
<evidence type="ECO:0000313" key="3">
    <source>
        <dbReference type="Proteomes" id="UP000308671"/>
    </source>
</evidence>
<gene>
    <name evidence="2" type="ORF">BGAL_0211g00030</name>
</gene>
<protein>
    <submittedName>
        <fullName evidence="2">Uncharacterized protein</fullName>
    </submittedName>
</protein>
<dbReference type="Proteomes" id="UP000308671">
    <property type="component" value="Unassembled WGS sequence"/>
</dbReference>
<evidence type="ECO:0000313" key="2">
    <source>
        <dbReference type="EMBL" id="THV49096.1"/>
    </source>
</evidence>
<feature type="region of interest" description="Disordered" evidence="1">
    <location>
        <begin position="206"/>
        <end position="241"/>
    </location>
</feature>
<sequence>MNTNFNTTNRSGFYESGMNSLIDQYPINGHIMLRNRDDPVSSIDGAQKRLRIRNFLVTIFENDDSTDQSTRNFMSAFRSTEDDDCEYENLSPDETERLWGIIPETGGVDNVSSQVQTTLPLGNERQSLILSDNNSSHYHTSDGDLGQSFYDTWDRNVINDRMAGVSGSNQENIIENGLLATETPTGLEQLCSQYGMPDLTDQIPESTRPSQFPQTQTQITDHPHSDGNHSCIPQKRTRNRDAKTKTVQAHGVNVAEDLSDLDVRSEMDEINQGSHNITKRNKRAKTERVYQPRVEQRSYCMSRVTASLEEMKAIDPDYEKHPHKAFFPERMNFSQQVGRKSILIPTRMIDLLNAHRQKAREEERKNFTGRKIPPDFKLRPAMHKDFEAFQEARRKEEETRSYENRERKFCDF</sequence>
<feature type="region of interest" description="Disordered" evidence="1">
    <location>
        <begin position="391"/>
        <end position="412"/>
    </location>
</feature>
<comment type="caution">
    <text evidence="2">The sequence shown here is derived from an EMBL/GenBank/DDBJ whole genome shotgun (WGS) entry which is preliminary data.</text>
</comment>
<proteinExistence type="predicted"/>
<accession>A0A4V4HUE6</accession>
<name>A0A4V4HUE6_9HELO</name>
<reference evidence="2 3" key="1">
    <citation type="submission" date="2017-12" db="EMBL/GenBank/DDBJ databases">
        <title>Comparative genomics of Botrytis spp.</title>
        <authorList>
            <person name="Valero-Jimenez C.A."/>
            <person name="Tapia P."/>
            <person name="Veloso J."/>
            <person name="Silva-Moreno E."/>
            <person name="Staats M."/>
            <person name="Valdes J.H."/>
            <person name="Van Kan J.A.L."/>
        </authorList>
    </citation>
    <scope>NUCLEOTIDE SEQUENCE [LARGE SCALE GENOMIC DNA]</scope>
    <source>
        <strain evidence="2 3">MUCL435</strain>
    </source>
</reference>
<dbReference type="EMBL" id="PQXL01000211">
    <property type="protein sequence ID" value="THV49096.1"/>
    <property type="molecule type" value="Genomic_DNA"/>
</dbReference>